<name>A0A0D9AEX6_STUST</name>
<gene>
    <name evidence="2" type="ORF">UF78_20880</name>
</gene>
<proteinExistence type="predicted"/>
<keyword evidence="1" id="KW-0472">Membrane</keyword>
<dbReference type="EMBL" id="JYHV01000037">
    <property type="protein sequence ID" value="KJH79610.1"/>
    <property type="molecule type" value="Genomic_DNA"/>
</dbReference>
<evidence type="ECO:0000313" key="2">
    <source>
        <dbReference type="EMBL" id="KJH79610.1"/>
    </source>
</evidence>
<feature type="transmembrane region" description="Helical" evidence="1">
    <location>
        <begin position="91"/>
        <end position="113"/>
    </location>
</feature>
<organism evidence="2 3">
    <name type="scientific">Stutzerimonas stutzeri</name>
    <name type="common">Pseudomonas stutzeri</name>
    <dbReference type="NCBI Taxonomy" id="316"/>
    <lineage>
        <taxon>Bacteria</taxon>
        <taxon>Pseudomonadati</taxon>
        <taxon>Pseudomonadota</taxon>
        <taxon>Gammaproteobacteria</taxon>
        <taxon>Pseudomonadales</taxon>
        <taxon>Pseudomonadaceae</taxon>
        <taxon>Stutzerimonas</taxon>
    </lineage>
</organism>
<keyword evidence="1" id="KW-0812">Transmembrane</keyword>
<dbReference type="PATRIC" id="fig|316.101.peg.3023"/>
<dbReference type="AlphaFoldDB" id="A0A0D9AEX6"/>
<dbReference type="Proteomes" id="UP000032487">
    <property type="component" value="Unassembled WGS sequence"/>
</dbReference>
<sequence length="137" mass="14811">MGLFVFCCVFTALFTIHDDASSHAARSKLCAAALEGWAFYLYWLLALAHAVLCPAQAWRRQLQSAAGLAVSAVLLNWLTTGDHLLHSLSAGQAAVAGMDLMLMALASVCLLAARRIRQAELAPQPAARALRERHQRA</sequence>
<comment type="caution">
    <text evidence="2">The sequence shown here is derived from an EMBL/GenBank/DDBJ whole genome shotgun (WGS) entry which is preliminary data.</text>
</comment>
<accession>A0A0D9AEX6</accession>
<feature type="transmembrane region" description="Helical" evidence="1">
    <location>
        <begin position="37"/>
        <end position="55"/>
    </location>
</feature>
<protein>
    <submittedName>
        <fullName evidence="2">Uncharacterized protein</fullName>
    </submittedName>
</protein>
<keyword evidence="1" id="KW-1133">Transmembrane helix</keyword>
<feature type="transmembrane region" description="Helical" evidence="1">
    <location>
        <begin position="62"/>
        <end position="79"/>
    </location>
</feature>
<reference evidence="2 3" key="1">
    <citation type="submission" date="2015-02" db="EMBL/GenBank/DDBJ databases">
        <title>Draft genome sequence of Pseudomonas stutzeri NT0128 isolated from wheat (Triticum turgidum) rhizosphere.</title>
        <authorList>
            <person name="Tovi N."/>
            <person name="Frenk S."/>
            <person name="Hadar Y."/>
            <person name="Minz D."/>
        </authorList>
    </citation>
    <scope>NUCLEOTIDE SEQUENCE [LARGE SCALE GENOMIC DNA]</scope>
    <source>
        <strain evidence="2 3">NT0128</strain>
    </source>
</reference>
<evidence type="ECO:0000256" key="1">
    <source>
        <dbReference type="SAM" id="Phobius"/>
    </source>
</evidence>
<evidence type="ECO:0000313" key="3">
    <source>
        <dbReference type="Proteomes" id="UP000032487"/>
    </source>
</evidence>